<gene>
    <name evidence="4" type="ORF">K461DRAFT_290115</name>
</gene>
<dbReference type="GO" id="GO:0005739">
    <property type="term" value="C:mitochondrion"/>
    <property type="evidence" value="ECO:0007669"/>
    <property type="project" value="TreeGrafter"/>
</dbReference>
<evidence type="ECO:0000313" key="4">
    <source>
        <dbReference type="EMBL" id="KAF2157841.1"/>
    </source>
</evidence>
<dbReference type="OrthoDB" id="2149224at2759"/>
<dbReference type="PANTHER" id="PTHR28190">
    <property type="entry name" value="NUCLEAR MIGRATION PROTEIN NUM1"/>
    <property type="match status" value="1"/>
</dbReference>
<dbReference type="InterPro" id="IPR053005">
    <property type="entry name" value="Nuclear_Pos-Cytoskel_Interact"/>
</dbReference>
<evidence type="ECO:0000313" key="5">
    <source>
        <dbReference type="Proteomes" id="UP000799439"/>
    </source>
</evidence>
<feature type="compositionally biased region" description="Polar residues" evidence="2">
    <location>
        <begin position="988"/>
        <end position="1008"/>
    </location>
</feature>
<dbReference type="GO" id="GO:0015631">
    <property type="term" value="F:tubulin binding"/>
    <property type="evidence" value="ECO:0007669"/>
    <property type="project" value="TreeGrafter"/>
</dbReference>
<feature type="compositionally biased region" description="Low complexity" evidence="2">
    <location>
        <begin position="1239"/>
        <end position="1254"/>
    </location>
</feature>
<feature type="compositionally biased region" description="Low complexity" evidence="2">
    <location>
        <begin position="1113"/>
        <end position="1125"/>
    </location>
</feature>
<dbReference type="Pfam" id="PF12814">
    <property type="entry name" value="Mcp5_PH"/>
    <property type="match status" value="1"/>
</dbReference>
<protein>
    <recommendedName>
        <fullName evidence="3">Pleckstrin homology domain-containing protein</fullName>
    </recommendedName>
</protein>
<reference evidence="4" key="1">
    <citation type="journal article" date="2020" name="Stud. Mycol.">
        <title>101 Dothideomycetes genomes: a test case for predicting lifestyles and emergence of pathogens.</title>
        <authorList>
            <person name="Haridas S."/>
            <person name="Albert R."/>
            <person name="Binder M."/>
            <person name="Bloem J."/>
            <person name="Labutti K."/>
            <person name="Salamov A."/>
            <person name="Andreopoulos B."/>
            <person name="Baker S."/>
            <person name="Barry K."/>
            <person name="Bills G."/>
            <person name="Bluhm B."/>
            <person name="Cannon C."/>
            <person name="Castanera R."/>
            <person name="Culley D."/>
            <person name="Daum C."/>
            <person name="Ezra D."/>
            <person name="Gonzalez J."/>
            <person name="Henrissat B."/>
            <person name="Kuo A."/>
            <person name="Liang C."/>
            <person name="Lipzen A."/>
            <person name="Lutzoni F."/>
            <person name="Magnuson J."/>
            <person name="Mondo S."/>
            <person name="Nolan M."/>
            <person name="Ohm R."/>
            <person name="Pangilinan J."/>
            <person name="Park H.-J."/>
            <person name="Ramirez L."/>
            <person name="Alfaro M."/>
            <person name="Sun H."/>
            <person name="Tritt A."/>
            <person name="Yoshinaga Y."/>
            <person name="Zwiers L.-H."/>
            <person name="Turgeon B."/>
            <person name="Goodwin S."/>
            <person name="Spatafora J."/>
            <person name="Crous P."/>
            <person name="Grigoriev I."/>
        </authorList>
    </citation>
    <scope>NUCLEOTIDE SEQUENCE</scope>
    <source>
        <strain evidence="4">CBS 260.36</strain>
    </source>
</reference>
<feature type="compositionally biased region" description="Basic and acidic residues" evidence="2">
    <location>
        <begin position="586"/>
        <end position="597"/>
    </location>
</feature>
<comment type="caution">
    <text evidence="4">The sequence shown here is derived from an EMBL/GenBank/DDBJ whole genome shotgun (WGS) entry which is preliminary data.</text>
</comment>
<accession>A0A9P4MST0</accession>
<evidence type="ECO:0000256" key="2">
    <source>
        <dbReference type="SAM" id="MobiDB-lite"/>
    </source>
</evidence>
<dbReference type="GO" id="GO:0005938">
    <property type="term" value="C:cell cortex"/>
    <property type="evidence" value="ECO:0007669"/>
    <property type="project" value="InterPro"/>
</dbReference>
<feature type="region of interest" description="Disordered" evidence="2">
    <location>
        <begin position="1214"/>
        <end position="1300"/>
    </location>
</feature>
<dbReference type="Proteomes" id="UP000799439">
    <property type="component" value="Unassembled WGS sequence"/>
</dbReference>
<proteinExistence type="predicted"/>
<organism evidence="4 5">
    <name type="scientific">Myriangium duriaei CBS 260.36</name>
    <dbReference type="NCBI Taxonomy" id="1168546"/>
    <lineage>
        <taxon>Eukaryota</taxon>
        <taxon>Fungi</taxon>
        <taxon>Dikarya</taxon>
        <taxon>Ascomycota</taxon>
        <taxon>Pezizomycotina</taxon>
        <taxon>Dothideomycetes</taxon>
        <taxon>Dothideomycetidae</taxon>
        <taxon>Myriangiales</taxon>
        <taxon>Myriangiaceae</taxon>
        <taxon>Myriangium</taxon>
    </lineage>
</organism>
<name>A0A9P4MST0_9PEZI</name>
<evidence type="ECO:0000256" key="1">
    <source>
        <dbReference type="SAM" id="Coils"/>
    </source>
</evidence>
<feature type="region of interest" description="Disordered" evidence="2">
    <location>
        <begin position="1"/>
        <end position="51"/>
    </location>
</feature>
<feature type="compositionally biased region" description="Polar residues" evidence="2">
    <location>
        <begin position="470"/>
        <end position="500"/>
    </location>
</feature>
<feature type="compositionally biased region" description="Low complexity" evidence="2">
    <location>
        <begin position="771"/>
        <end position="783"/>
    </location>
</feature>
<feature type="compositionally biased region" description="Polar residues" evidence="2">
    <location>
        <begin position="1129"/>
        <end position="1147"/>
    </location>
</feature>
<feature type="region of interest" description="Disordered" evidence="2">
    <location>
        <begin position="1033"/>
        <end position="1152"/>
    </location>
</feature>
<feature type="compositionally biased region" description="Low complexity" evidence="2">
    <location>
        <begin position="702"/>
        <end position="717"/>
    </location>
</feature>
<dbReference type="EMBL" id="ML996081">
    <property type="protein sequence ID" value="KAF2157841.1"/>
    <property type="molecule type" value="Genomic_DNA"/>
</dbReference>
<feature type="compositionally biased region" description="Polar residues" evidence="2">
    <location>
        <begin position="600"/>
        <end position="611"/>
    </location>
</feature>
<dbReference type="GO" id="GO:0005543">
    <property type="term" value="F:phospholipid binding"/>
    <property type="evidence" value="ECO:0007669"/>
    <property type="project" value="InterPro"/>
</dbReference>
<feature type="coiled-coil region" evidence="1">
    <location>
        <begin position="81"/>
        <end position="115"/>
    </location>
</feature>
<feature type="compositionally biased region" description="Basic and acidic residues" evidence="2">
    <location>
        <begin position="630"/>
        <end position="664"/>
    </location>
</feature>
<feature type="region of interest" description="Disordered" evidence="2">
    <location>
        <begin position="979"/>
        <end position="1008"/>
    </location>
</feature>
<evidence type="ECO:0000259" key="3">
    <source>
        <dbReference type="Pfam" id="PF12814"/>
    </source>
</evidence>
<feature type="region of interest" description="Disordered" evidence="2">
    <location>
        <begin position="691"/>
        <end position="807"/>
    </location>
</feature>
<feature type="region of interest" description="Disordered" evidence="2">
    <location>
        <begin position="224"/>
        <end position="268"/>
    </location>
</feature>
<feature type="compositionally biased region" description="Polar residues" evidence="2">
    <location>
        <begin position="228"/>
        <end position="251"/>
    </location>
</feature>
<dbReference type="PANTHER" id="PTHR28190:SF2">
    <property type="entry name" value="MIGRATION PROTEIN, PUTATIVE (AFU_ORTHOLOGUE AFUA_2G07730)-RELATED"/>
    <property type="match status" value="1"/>
</dbReference>
<dbReference type="InterPro" id="IPR024774">
    <property type="entry name" value="PH_dom-Mcp5-type"/>
</dbReference>
<feature type="region of interest" description="Disordered" evidence="2">
    <location>
        <begin position="469"/>
        <end position="500"/>
    </location>
</feature>
<keyword evidence="5" id="KW-1185">Reference proteome</keyword>
<feature type="region of interest" description="Disordered" evidence="2">
    <location>
        <begin position="576"/>
        <end position="678"/>
    </location>
</feature>
<feature type="compositionally biased region" description="Polar residues" evidence="2">
    <location>
        <begin position="342"/>
        <end position="352"/>
    </location>
</feature>
<keyword evidence="1" id="KW-0175">Coiled coil</keyword>
<dbReference type="GO" id="GO:0000226">
    <property type="term" value="P:microtubule cytoskeleton organization"/>
    <property type="evidence" value="ECO:0007669"/>
    <property type="project" value="TreeGrafter"/>
</dbReference>
<feature type="region of interest" description="Disordered" evidence="2">
    <location>
        <begin position="342"/>
        <end position="368"/>
    </location>
</feature>
<sequence length="1300" mass="143478">MATQFYQNQESCLNSPADSVNDTTEQSWYRHSGQTGDFSSGRSTSPNSADWRQSAILSSKSSSLDPRRITPTLHASLVSEILNLRRELENKNACIDDLETNLQSNKNELDSVNDRLTRFVRDTAIQKKKSDEAERHLYHVTEGLMKERDQALSSGKDLRSRLNTLTTKTRRQEEDFERWQSEWEQQKNSWALERQTLQHRVTLTENHLRSLVDDLQAKQQIADDAVTRSGQPSSGDGRFSPTTPLRNSSPTKRSRHRRNESSISAFSDRFAAMSPQSMKHVYSTEKSLADELNLDDDNVSDLDELAGDDEKIVVDTSANADSAKNKARKILGLDVQDIKNETSTISNGNTRPSEPLVSPITETPTRTSQKHAFGQHIRASKEPGETHNQASVGYFPPPPVAELPAQRFSGVMPIYNYAQPEAMTPSQQKAISRYADAATQYEPPTSSHVFELDAASTRQEHALALPVPSISIQPPSTAPNSPRQSISLPSTTDAATQTNNHISRSQVDASMQTEEIRINRRRFNAHLLESTAIDEDTTRPVSLQSHLSNNTFQSVSVQEIATDLATKAIRETAERTALAKSPMFPEPKHATHLHDRSSFWGGQSAASSSMPVSYHEEPGIQSGQSSLLGRELRKSQAPEDPISHDVFKSRLRDQSSRINARDHAGPSGDNDVPFTNSARNSVSKYSNRIGEIPDLGFHSRSRASSIDSSGSESHSVSQQIPRFPVPDRSSSRVQSQPFDDDLVQGVPNGSPRSRRRAGDGSRPTGIRKSRSASSMTRSSQTSPTRRRRPVIRPPVHSTLYEDHPYEPSTNTYDFHLSRQEEAALRMNPTRALTPVEEGDDDQLIDAIASAMVGEWMWKYAQKRSSFGVMDNSKKPHEDTNRNKRWLWLSPHDRTIMWASKQPTSGSALMGRSSRKIRIKTVLDVKDENPAPKTSNNGMACFDRSIIILSPERALKITATSRERHYFWLMALSFLANPAQGPPKIPRLPSSTVGSRKNGAENNFATDNPVIEQSISRANANMLSQVRDVTSPVVDDGASTAYNFDTGSGAPRGSDSIYDRPDTSGSANDIRSIPRFRRNTQASDAKSKPKTGRRSSAGFTDLPTPLAALRSLTSRKSPSLISISSKTNKNEPLSPSFSAMSDHASSPSVADHASQAVGTVRMTAFVDRSREQHVQPEHGIGYPGQEAAGGLGLFLGPDENNPPRSPRIHIEDVESSRDRLGSMHGQSSRDLPPSKGFNTGGMRSSSLSSRGSQMSPIFGLPYSNKVGDGENASVSPSVATDDKRRLGYIFDDEGRDPFRGF</sequence>
<dbReference type="GO" id="GO:0032065">
    <property type="term" value="P:maintenance of protein location in cell cortex"/>
    <property type="evidence" value="ECO:0007669"/>
    <property type="project" value="InterPro"/>
</dbReference>
<feature type="domain" description="Pleckstrin homology" evidence="3">
    <location>
        <begin position="843"/>
        <end position="976"/>
    </location>
</feature>